<dbReference type="InParanoid" id="A0A194XI54"/>
<dbReference type="GeneID" id="28822660"/>
<dbReference type="InterPro" id="IPR054505">
    <property type="entry name" value="Myb_DNA-bind_8"/>
</dbReference>
<protein>
    <recommendedName>
        <fullName evidence="1">Myb-like DNA-binding domain-containing protein</fullName>
    </recommendedName>
</protein>
<dbReference type="AlphaFoldDB" id="A0A194XI54"/>
<sequence length="242" mass="26465">MTSLRPAEVTLLVSITKQINSTLDFSEASDKLGITASAAAQRWGRLKAKIVGKGEITLKNGDEHVLITSLAKQFGSTDVNFDMVGKEIGCTKSAATQRWGRLRLKIVGGKDGMKGGPRLRPAGTTKVTKYAPKVKVTPAKKALLEKAVMEEEDVGAKSEASNVVEEENEEDLLAAQLHENRATNANSGYESVAEMEEYVDATTEQDTPMVFNPDAPEEEFVDDDDWIKRAVFADEKYELGIR</sequence>
<reference evidence="2 3" key="1">
    <citation type="submission" date="2015-10" db="EMBL/GenBank/DDBJ databases">
        <title>Full genome of DAOMC 229536 Phialocephala scopiformis, a fungal endophyte of spruce producing the potent anti-insectan compound rugulosin.</title>
        <authorList>
            <consortium name="DOE Joint Genome Institute"/>
            <person name="Walker A.K."/>
            <person name="Frasz S.L."/>
            <person name="Seifert K.A."/>
            <person name="Miller J.D."/>
            <person name="Mondo S.J."/>
            <person name="Labutti K."/>
            <person name="Lipzen A."/>
            <person name="Dockter R."/>
            <person name="Kennedy M."/>
            <person name="Grigoriev I.V."/>
            <person name="Spatafora J.W."/>
        </authorList>
    </citation>
    <scope>NUCLEOTIDE SEQUENCE [LARGE SCALE GENOMIC DNA]</scope>
    <source>
        <strain evidence="2 3">CBS 120377</strain>
    </source>
</reference>
<dbReference type="KEGG" id="psco:LY89DRAFT_666747"/>
<dbReference type="Proteomes" id="UP000070700">
    <property type="component" value="Unassembled WGS sequence"/>
</dbReference>
<dbReference type="Pfam" id="PF22980">
    <property type="entry name" value="Myb_DNA-bind_8"/>
    <property type="match status" value="2"/>
</dbReference>
<evidence type="ECO:0000259" key="1">
    <source>
        <dbReference type="Pfam" id="PF22980"/>
    </source>
</evidence>
<proteinExistence type="predicted"/>
<dbReference type="OrthoDB" id="3564031at2759"/>
<name>A0A194XI54_MOLSC</name>
<dbReference type="RefSeq" id="XP_018074260.1">
    <property type="nucleotide sequence ID" value="XM_018212934.1"/>
</dbReference>
<keyword evidence="3" id="KW-1185">Reference proteome</keyword>
<accession>A0A194XI54</accession>
<evidence type="ECO:0000313" key="3">
    <source>
        <dbReference type="Proteomes" id="UP000070700"/>
    </source>
</evidence>
<gene>
    <name evidence="2" type="ORF">LY89DRAFT_666747</name>
</gene>
<evidence type="ECO:0000313" key="2">
    <source>
        <dbReference type="EMBL" id="KUJ19905.1"/>
    </source>
</evidence>
<feature type="domain" description="Myb-like DNA-binding" evidence="1">
    <location>
        <begin position="63"/>
        <end position="106"/>
    </location>
</feature>
<feature type="domain" description="Myb-like DNA-binding" evidence="1">
    <location>
        <begin position="8"/>
        <end position="49"/>
    </location>
</feature>
<organism evidence="2 3">
    <name type="scientific">Mollisia scopiformis</name>
    <name type="common">Conifer needle endophyte fungus</name>
    <name type="synonym">Phialocephala scopiformis</name>
    <dbReference type="NCBI Taxonomy" id="149040"/>
    <lineage>
        <taxon>Eukaryota</taxon>
        <taxon>Fungi</taxon>
        <taxon>Dikarya</taxon>
        <taxon>Ascomycota</taxon>
        <taxon>Pezizomycotina</taxon>
        <taxon>Leotiomycetes</taxon>
        <taxon>Helotiales</taxon>
        <taxon>Mollisiaceae</taxon>
        <taxon>Mollisia</taxon>
    </lineage>
</organism>
<dbReference type="EMBL" id="KQ947410">
    <property type="protein sequence ID" value="KUJ19905.1"/>
    <property type="molecule type" value="Genomic_DNA"/>
</dbReference>